<name>A0A346B157_9FIRM</name>
<proteinExistence type="predicted"/>
<dbReference type="Proteomes" id="UP000254337">
    <property type="component" value="Chromosome"/>
</dbReference>
<dbReference type="RefSeq" id="WP_107196338.1">
    <property type="nucleotide sequence ID" value="NZ_CP029462.1"/>
</dbReference>
<reference evidence="1 2" key="1">
    <citation type="submission" date="2018-05" db="EMBL/GenBank/DDBJ databases">
        <title>Complete genome sequence of Megasphaera sp. AJH120T, isolated from the ceca of a chicken.</title>
        <authorList>
            <person name="Maki J."/>
            <person name="Looft T."/>
        </authorList>
    </citation>
    <scope>NUCLEOTIDE SEQUENCE [LARGE SCALE GENOMIC DNA]</scope>
    <source>
        <strain evidence="1 2">AJH120</strain>
    </source>
</reference>
<dbReference type="OrthoDB" id="1625621at2"/>
<gene>
    <name evidence="1" type="ORF">DKB62_09895</name>
</gene>
<dbReference type="EMBL" id="CP029462">
    <property type="protein sequence ID" value="AXL21850.1"/>
    <property type="molecule type" value="Genomic_DNA"/>
</dbReference>
<keyword evidence="2" id="KW-1185">Reference proteome</keyword>
<evidence type="ECO:0000313" key="2">
    <source>
        <dbReference type="Proteomes" id="UP000254337"/>
    </source>
</evidence>
<dbReference type="InterPro" id="IPR013324">
    <property type="entry name" value="RNA_pol_sigma_r3/r4-like"/>
</dbReference>
<dbReference type="AlphaFoldDB" id="A0A346B157"/>
<accession>A0A346B157</accession>
<protein>
    <submittedName>
        <fullName evidence="1">RNA polymerase subunit sigma-70</fullName>
    </submittedName>
</protein>
<organism evidence="1 2">
    <name type="scientific">Megasphaera stantonii</name>
    <dbReference type="NCBI Taxonomy" id="2144175"/>
    <lineage>
        <taxon>Bacteria</taxon>
        <taxon>Bacillati</taxon>
        <taxon>Bacillota</taxon>
        <taxon>Negativicutes</taxon>
        <taxon>Veillonellales</taxon>
        <taxon>Veillonellaceae</taxon>
        <taxon>Megasphaera</taxon>
    </lineage>
</organism>
<evidence type="ECO:0000313" key="1">
    <source>
        <dbReference type="EMBL" id="AXL21850.1"/>
    </source>
</evidence>
<sequence length="168" mass="19272">MHHNDYTVVVRQYLARYNRFKTYVENVKADIADYEQQLAMTAAPKVPVLSPSGGGGGGENISQEEREYMKKEEIEAKIQRLKKDIAKIEPVLNRLSRSLDALNDTDRDIVTRRMIYNESWRMIASDNAVSEGYCRRRLPKIIETLASMMFGPKAMPVQTELVFLEADI</sequence>
<dbReference type="KEGG" id="meg:DKB62_09895"/>
<dbReference type="SUPFAM" id="SSF88659">
    <property type="entry name" value="Sigma3 and sigma4 domains of RNA polymerase sigma factors"/>
    <property type="match status" value="1"/>
</dbReference>